<dbReference type="AlphaFoldDB" id="A0A3M9XQE5"/>
<evidence type="ECO:0000313" key="3">
    <source>
        <dbReference type="Proteomes" id="UP000268623"/>
    </source>
</evidence>
<dbReference type="EMBL" id="QWDD01000001">
    <property type="protein sequence ID" value="RNJ49982.1"/>
    <property type="molecule type" value="Genomic_DNA"/>
</dbReference>
<feature type="transmembrane region" description="Helical" evidence="1">
    <location>
        <begin position="46"/>
        <end position="65"/>
    </location>
</feature>
<proteinExistence type="predicted"/>
<name>A0A3M9XQE5_9HYPH</name>
<keyword evidence="3" id="KW-1185">Reference proteome</keyword>
<comment type="caution">
    <text evidence="2">The sequence shown here is derived from an EMBL/GenBank/DDBJ whole genome shotgun (WGS) entry which is preliminary data.</text>
</comment>
<keyword evidence="1" id="KW-1133">Transmembrane helix</keyword>
<protein>
    <submittedName>
        <fullName evidence="2">DUF2975 domain-containing protein</fullName>
    </submittedName>
</protein>
<keyword evidence="1" id="KW-0472">Membrane</keyword>
<organism evidence="2 3">
    <name type="scientific">Methylocystis hirsuta</name>
    <dbReference type="NCBI Taxonomy" id="369798"/>
    <lineage>
        <taxon>Bacteria</taxon>
        <taxon>Pseudomonadati</taxon>
        <taxon>Pseudomonadota</taxon>
        <taxon>Alphaproteobacteria</taxon>
        <taxon>Hyphomicrobiales</taxon>
        <taxon>Methylocystaceae</taxon>
        <taxon>Methylocystis</taxon>
    </lineage>
</organism>
<feature type="transmembrane region" description="Helical" evidence="1">
    <location>
        <begin position="135"/>
        <end position="157"/>
    </location>
</feature>
<keyword evidence="1" id="KW-0812">Transmembrane</keyword>
<gene>
    <name evidence="2" type="ORF">D1O30_10580</name>
</gene>
<dbReference type="Proteomes" id="UP000268623">
    <property type="component" value="Unassembled WGS sequence"/>
</dbReference>
<dbReference type="Pfam" id="PF11188">
    <property type="entry name" value="DUF2975"/>
    <property type="match status" value="1"/>
</dbReference>
<evidence type="ECO:0000256" key="1">
    <source>
        <dbReference type="SAM" id="Phobius"/>
    </source>
</evidence>
<feature type="transmembrane region" description="Helical" evidence="1">
    <location>
        <begin position="93"/>
        <end position="115"/>
    </location>
</feature>
<accession>A0A3M9XQE5</accession>
<evidence type="ECO:0000313" key="2">
    <source>
        <dbReference type="EMBL" id="RNJ49982.1"/>
    </source>
</evidence>
<dbReference type="OrthoDB" id="8239269at2"/>
<reference evidence="2 3" key="1">
    <citation type="submission" date="2018-08" db="EMBL/GenBank/DDBJ databases">
        <title>Genome sequence of Methylocystis hirsuta CSC1, a methanotroph able to accumulate PHAs.</title>
        <authorList>
            <person name="Bordel S."/>
            <person name="Rodriguez E."/>
            <person name="Gancedo J."/>
            <person name="Munoz R."/>
        </authorList>
    </citation>
    <scope>NUCLEOTIDE SEQUENCE [LARGE SCALE GENOMIC DNA]</scope>
    <source>
        <strain evidence="2 3">CSC1</strain>
    </source>
</reference>
<sequence>MFDIKFFLCQRKRYKETAMTDFPALSFEDHRLDSLRRRIGWLCQTLRVALVAYCLWMFVTIATFWSDEAQIVSRFASLKVDVGGLSASQRLSAFGLSFTIWALLVLASYAGWRLFSAYLDGRIFTPDAAGWLRSLALMGLIAALVDIAARPIMSLILTAHKPAGGHFVSIYFRPEDLSTLMLLATLLALAHIQKTAADIADEHSQIV</sequence>
<dbReference type="InterPro" id="IPR021354">
    <property type="entry name" value="DUF2975"/>
</dbReference>